<dbReference type="Proteomes" id="UP001056120">
    <property type="component" value="Linkage Group LG14"/>
</dbReference>
<dbReference type="EMBL" id="CM042031">
    <property type="protein sequence ID" value="KAI3783882.1"/>
    <property type="molecule type" value="Genomic_DNA"/>
</dbReference>
<reference evidence="1 2" key="2">
    <citation type="journal article" date="2022" name="Mol. Ecol. Resour.">
        <title>The genomes of chicory, endive, great burdock and yacon provide insights into Asteraceae paleo-polyploidization history and plant inulin production.</title>
        <authorList>
            <person name="Fan W."/>
            <person name="Wang S."/>
            <person name="Wang H."/>
            <person name="Wang A."/>
            <person name="Jiang F."/>
            <person name="Liu H."/>
            <person name="Zhao H."/>
            <person name="Xu D."/>
            <person name="Zhang Y."/>
        </authorList>
    </citation>
    <scope>NUCLEOTIDE SEQUENCE [LARGE SCALE GENOMIC DNA]</scope>
    <source>
        <strain evidence="2">cv. Yunnan</strain>
        <tissue evidence="1">Leaves</tissue>
    </source>
</reference>
<reference evidence="2" key="1">
    <citation type="journal article" date="2022" name="Mol. Ecol. Resour.">
        <title>The genomes of chicory, endive, great burdock and yacon provide insights into Asteraceae palaeo-polyploidization history and plant inulin production.</title>
        <authorList>
            <person name="Fan W."/>
            <person name="Wang S."/>
            <person name="Wang H."/>
            <person name="Wang A."/>
            <person name="Jiang F."/>
            <person name="Liu H."/>
            <person name="Zhao H."/>
            <person name="Xu D."/>
            <person name="Zhang Y."/>
        </authorList>
    </citation>
    <scope>NUCLEOTIDE SEQUENCE [LARGE SCALE GENOMIC DNA]</scope>
    <source>
        <strain evidence="2">cv. Yunnan</strain>
    </source>
</reference>
<organism evidence="1 2">
    <name type="scientific">Smallanthus sonchifolius</name>
    <dbReference type="NCBI Taxonomy" id="185202"/>
    <lineage>
        <taxon>Eukaryota</taxon>
        <taxon>Viridiplantae</taxon>
        <taxon>Streptophyta</taxon>
        <taxon>Embryophyta</taxon>
        <taxon>Tracheophyta</taxon>
        <taxon>Spermatophyta</taxon>
        <taxon>Magnoliopsida</taxon>
        <taxon>eudicotyledons</taxon>
        <taxon>Gunneridae</taxon>
        <taxon>Pentapetalae</taxon>
        <taxon>asterids</taxon>
        <taxon>campanulids</taxon>
        <taxon>Asterales</taxon>
        <taxon>Asteraceae</taxon>
        <taxon>Asteroideae</taxon>
        <taxon>Heliantheae alliance</taxon>
        <taxon>Millerieae</taxon>
        <taxon>Smallanthus</taxon>
    </lineage>
</organism>
<comment type="caution">
    <text evidence="1">The sequence shown here is derived from an EMBL/GenBank/DDBJ whole genome shotgun (WGS) entry which is preliminary data.</text>
</comment>
<evidence type="ECO:0000313" key="2">
    <source>
        <dbReference type="Proteomes" id="UP001056120"/>
    </source>
</evidence>
<proteinExistence type="predicted"/>
<evidence type="ECO:0000313" key="1">
    <source>
        <dbReference type="EMBL" id="KAI3783882.1"/>
    </source>
</evidence>
<accession>A0ACB9GMB9</accession>
<protein>
    <submittedName>
        <fullName evidence="1">Uncharacterized protein</fullName>
    </submittedName>
</protein>
<gene>
    <name evidence="1" type="ORF">L1987_42971</name>
</gene>
<keyword evidence="2" id="KW-1185">Reference proteome</keyword>
<sequence>MTNISGSLSRNFADKSRERLLHRNGHPELGYFSESGSTMETDDASVFDGIKKWWIGVRLFLDSLFGMGRSDPRKFIFGAKSGLAFAIVSALTYVTEPVQLISENIIWAILTVILIFEYNAGK</sequence>
<name>A0ACB9GMB9_9ASTR</name>